<dbReference type="GO" id="GO:0016020">
    <property type="term" value="C:membrane"/>
    <property type="evidence" value="ECO:0007669"/>
    <property type="project" value="InterPro"/>
</dbReference>
<evidence type="ECO:0000256" key="1">
    <source>
        <dbReference type="SAM" id="Phobius"/>
    </source>
</evidence>
<keyword evidence="1" id="KW-0812">Transmembrane</keyword>
<dbReference type="AlphaFoldDB" id="A0AA88JPG0"/>
<evidence type="ECO:0000259" key="2">
    <source>
        <dbReference type="Pfam" id="PF00892"/>
    </source>
</evidence>
<name>A0AA88JPG0_RHIRH</name>
<organism evidence="3 4">
    <name type="scientific">Rhizobium rhizogenes</name>
    <name type="common">Agrobacterium rhizogenes</name>
    <dbReference type="NCBI Taxonomy" id="359"/>
    <lineage>
        <taxon>Bacteria</taxon>
        <taxon>Pseudomonadati</taxon>
        <taxon>Pseudomonadota</taxon>
        <taxon>Alphaproteobacteria</taxon>
        <taxon>Hyphomicrobiales</taxon>
        <taxon>Rhizobiaceae</taxon>
        <taxon>Rhizobium/Agrobacterium group</taxon>
        <taxon>Rhizobium</taxon>
    </lineage>
</organism>
<dbReference type="Proteomes" id="UP000473658">
    <property type="component" value="Unassembled WGS sequence"/>
</dbReference>
<dbReference type="InterPro" id="IPR037185">
    <property type="entry name" value="EmrE-like"/>
</dbReference>
<dbReference type="InterPro" id="IPR000620">
    <property type="entry name" value="EamA_dom"/>
</dbReference>
<reference evidence="3 4" key="1">
    <citation type="submission" date="2018-08" db="EMBL/GenBank/DDBJ databases">
        <title>Crown Gall in kiwifruit.</title>
        <authorList>
            <person name="Visnovsky S.B."/>
            <person name="Pitman A.R."/>
        </authorList>
    </citation>
    <scope>NUCLEOTIDE SEQUENCE [LARGE SCALE GENOMIC DNA]</scope>
    <source>
        <strain evidence="3 4">SBV_302_78_2</strain>
    </source>
</reference>
<keyword evidence="1" id="KW-1133">Transmembrane helix</keyword>
<proteinExistence type="predicted"/>
<dbReference type="SUPFAM" id="SSF103481">
    <property type="entry name" value="Multidrug resistance efflux transporter EmrE"/>
    <property type="match status" value="1"/>
</dbReference>
<keyword evidence="1" id="KW-0472">Membrane</keyword>
<accession>A0AA88JPG0</accession>
<sequence>MLWSTTAAALCILPLALALEPAFIPVTLIGWAILFGLAWISHAGGQSLITYTLAFLPATFSSLTLLLQPVVAAILAWLILGEALGSMQMAGGAIVITGVWLARRG</sequence>
<gene>
    <name evidence="3" type="ORF">DXM27_19220</name>
</gene>
<evidence type="ECO:0000313" key="4">
    <source>
        <dbReference type="Proteomes" id="UP000473658"/>
    </source>
</evidence>
<dbReference type="EMBL" id="QRFF01000006">
    <property type="protein sequence ID" value="KAA3499561.1"/>
    <property type="molecule type" value="Genomic_DNA"/>
</dbReference>
<feature type="domain" description="EamA" evidence="2">
    <location>
        <begin position="2"/>
        <end position="102"/>
    </location>
</feature>
<evidence type="ECO:0000313" key="3">
    <source>
        <dbReference type="EMBL" id="KAA3499561.1"/>
    </source>
</evidence>
<dbReference type="Pfam" id="PF00892">
    <property type="entry name" value="EamA"/>
    <property type="match status" value="1"/>
</dbReference>
<comment type="caution">
    <text evidence="3">The sequence shown here is derived from an EMBL/GenBank/DDBJ whole genome shotgun (WGS) entry which is preliminary data.</text>
</comment>
<feature type="transmembrane region" description="Helical" evidence="1">
    <location>
        <begin position="28"/>
        <end position="56"/>
    </location>
</feature>
<protein>
    <submittedName>
        <fullName evidence="3">DMT family transporter</fullName>
    </submittedName>
</protein>